<feature type="domain" description="Fibronectin type-III" evidence="2">
    <location>
        <begin position="38"/>
        <end position="126"/>
    </location>
</feature>
<dbReference type="PROSITE" id="PS50853">
    <property type="entry name" value="FN3"/>
    <property type="match status" value="1"/>
</dbReference>
<dbReference type="EMBL" id="DS469677">
    <property type="protein sequence ID" value="EDO36154.1"/>
    <property type="molecule type" value="Genomic_DNA"/>
</dbReference>
<feature type="chain" id="PRO_5002712823" description="Fibronectin type-III domain-containing protein" evidence="1">
    <location>
        <begin position="29"/>
        <end position="129"/>
    </location>
</feature>
<protein>
    <recommendedName>
        <fullName evidence="2">Fibronectin type-III domain-containing protein</fullName>
    </recommendedName>
</protein>
<dbReference type="SUPFAM" id="SSF49265">
    <property type="entry name" value="Fibronectin type III"/>
    <property type="match status" value="1"/>
</dbReference>
<dbReference type="KEGG" id="nve:5507595"/>
<dbReference type="Gene3D" id="2.60.40.10">
    <property type="entry name" value="Immunoglobulins"/>
    <property type="match status" value="1"/>
</dbReference>
<dbReference type="InParanoid" id="A7SJF8"/>
<reference evidence="3 4" key="1">
    <citation type="journal article" date="2007" name="Science">
        <title>Sea anemone genome reveals ancestral eumetazoan gene repertoire and genomic organization.</title>
        <authorList>
            <person name="Putnam N.H."/>
            <person name="Srivastava M."/>
            <person name="Hellsten U."/>
            <person name="Dirks B."/>
            <person name="Chapman J."/>
            <person name="Salamov A."/>
            <person name="Terry A."/>
            <person name="Shapiro H."/>
            <person name="Lindquist E."/>
            <person name="Kapitonov V.V."/>
            <person name="Jurka J."/>
            <person name="Genikhovich G."/>
            <person name="Grigoriev I.V."/>
            <person name="Lucas S.M."/>
            <person name="Steele R.E."/>
            <person name="Finnerty J.R."/>
            <person name="Technau U."/>
            <person name="Martindale M.Q."/>
            <person name="Rokhsar D.S."/>
        </authorList>
    </citation>
    <scope>NUCLEOTIDE SEQUENCE [LARGE SCALE GENOMIC DNA]</scope>
    <source>
        <strain evidence="4">CH2 X CH6</strain>
    </source>
</reference>
<dbReference type="Proteomes" id="UP000001593">
    <property type="component" value="Unassembled WGS sequence"/>
</dbReference>
<keyword evidence="4" id="KW-1185">Reference proteome</keyword>
<dbReference type="CDD" id="cd00063">
    <property type="entry name" value="FN3"/>
    <property type="match status" value="1"/>
</dbReference>
<dbReference type="PhylomeDB" id="A7SJF8"/>
<keyword evidence="1" id="KW-0732">Signal</keyword>
<organism evidence="3 4">
    <name type="scientific">Nematostella vectensis</name>
    <name type="common">Starlet sea anemone</name>
    <dbReference type="NCBI Taxonomy" id="45351"/>
    <lineage>
        <taxon>Eukaryota</taxon>
        <taxon>Metazoa</taxon>
        <taxon>Cnidaria</taxon>
        <taxon>Anthozoa</taxon>
        <taxon>Hexacorallia</taxon>
        <taxon>Actiniaria</taxon>
        <taxon>Edwardsiidae</taxon>
        <taxon>Nematostella</taxon>
    </lineage>
</organism>
<accession>A7SJF8</accession>
<dbReference type="InterPro" id="IPR036116">
    <property type="entry name" value="FN3_sf"/>
</dbReference>
<sequence>MSQVSSQTLPSLRFLVAMVVGTFIGTSAVTKTCPPNVPPLNLNGTSINSTALRITWSPTNCSGHIYGVEIQTKVEYQLKMTQCTTEFIFAGLRPNTKYGLKLFLYSPDGEIKISDGPSINVTTIDGGEG</sequence>
<dbReference type="SMART" id="SM00060">
    <property type="entry name" value="FN3"/>
    <property type="match status" value="1"/>
</dbReference>
<dbReference type="OrthoDB" id="5982258at2759"/>
<dbReference type="HOGENOM" id="CLU_1951323_0_0_1"/>
<feature type="signal peptide" evidence="1">
    <location>
        <begin position="1"/>
        <end position="28"/>
    </location>
</feature>
<dbReference type="AlphaFoldDB" id="A7SJF8"/>
<dbReference type="InterPro" id="IPR013783">
    <property type="entry name" value="Ig-like_fold"/>
</dbReference>
<evidence type="ECO:0000313" key="4">
    <source>
        <dbReference type="Proteomes" id="UP000001593"/>
    </source>
</evidence>
<evidence type="ECO:0000256" key="1">
    <source>
        <dbReference type="SAM" id="SignalP"/>
    </source>
</evidence>
<name>A7SJF8_NEMVE</name>
<proteinExistence type="predicted"/>
<evidence type="ECO:0000313" key="3">
    <source>
        <dbReference type="EMBL" id="EDO36154.1"/>
    </source>
</evidence>
<dbReference type="Pfam" id="PF00041">
    <property type="entry name" value="fn3"/>
    <property type="match status" value="1"/>
</dbReference>
<gene>
    <name evidence="3" type="ORF">NEMVEDRAFT_v1g213198</name>
</gene>
<dbReference type="InterPro" id="IPR003961">
    <property type="entry name" value="FN3_dom"/>
</dbReference>
<evidence type="ECO:0000259" key="2">
    <source>
        <dbReference type="PROSITE" id="PS50853"/>
    </source>
</evidence>